<gene>
    <name evidence="4" type="ORF">SAMN05421770_101147</name>
</gene>
<proteinExistence type="inferred from homology"/>
<organism evidence="4 5">
    <name type="scientific">Granulicella rosea</name>
    <dbReference type="NCBI Taxonomy" id="474952"/>
    <lineage>
        <taxon>Bacteria</taxon>
        <taxon>Pseudomonadati</taxon>
        <taxon>Acidobacteriota</taxon>
        <taxon>Terriglobia</taxon>
        <taxon>Terriglobales</taxon>
        <taxon>Acidobacteriaceae</taxon>
        <taxon>Granulicella</taxon>
    </lineage>
</organism>
<dbReference type="InterPro" id="IPR043502">
    <property type="entry name" value="DNA/RNA_pol_sf"/>
</dbReference>
<dbReference type="Proteomes" id="UP000198356">
    <property type="component" value="Unassembled WGS sequence"/>
</dbReference>
<dbReference type="PANTHER" id="PTHR35369">
    <property type="entry name" value="BLR3025 PROTEIN-RELATED"/>
    <property type="match status" value="1"/>
</dbReference>
<evidence type="ECO:0000256" key="2">
    <source>
        <dbReference type="ARBA" id="ARBA00022763"/>
    </source>
</evidence>
<reference evidence="4 5" key="1">
    <citation type="submission" date="2017-06" db="EMBL/GenBank/DDBJ databases">
        <authorList>
            <person name="Kim H.J."/>
            <person name="Triplett B.A."/>
        </authorList>
    </citation>
    <scope>NUCLEOTIDE SEQUENCE [LARGE SCALE GENOMIC DNA]</scope>
    <source>
        <strain evidence="4 5">DSM 18704</strain>
    </source>
</reference>
<evidence type="ECO:0000256" key="1">
    <source>
        <dbReference type="ARBA" id="ARBA00010945"/>
    </source>
</evidence>
<dbReference type="PANTHER" id="PTHR35369:SF2">
    <property type="entry name" value="BLR3025 PROTEIN"/>
    <property type="match status" value="1"/>
</dbReference>
<comment type="similarity">
    <text evidence="1">Belongs to the DNA polymerase type-Y family.</text>
</comment>
<sequence length="511" mass="56458">MDKRGPMGAGEVIEPLYVCVYVPEFPAQALLRLRPDLERVPVVVLAGDAPLEQVCSMNAQALKLGVAQGMTRAELDAFPDLSVLRRSQPEERNARAALLEAAGLFTPRIEVQPTASSAFVMVLDMTGTTRIFGPALQALNNILRAMAALRFHAQLAGSANLPTSISIAPAARKAPVFIPAGQEREHLRKLPLAALNLTPTQADTLALWGLHTLGELADLPEVELVVRLGQAGKRLRLMARGEHPHLMVPEEAVFTLEEFVAFDAPVEMLDSLLFVLGPMLDQLLTRAQNRSYALASVTIKLGLDGGGEHERTIKPALPVLQREVLLKLLHLDLQAHPPSAGILSIFVHAEPGDRSKVQLGLFAPQTPEPMRLDVTLARIAALVGEDRVGRARLLDTHRPDSFVMERFAVPNTVPKKDIPSTHSVALRRCRPPLELHGQHDGRCLTTFFAHGKRYTVQEAYGPWRKSGDWWSSEVWSFEEWDVRATAQADTLLCLISHDRLRKRWQLEALYD</sequence>
<evidence type="ECO:0000313" key="4">
    <source>
        <dbReference type="EMBL" id="SNS24292.1"/>
    </source>
</evidence>
<dbReference type="Gene3D" id="3.30.70.270">
    <property type="match status" value="1"/>
</dbReference>
<dbReference type="CDD" id="cd03468">
    <property type="entry name" value="PolY_like"/>
    <property type="match status" value="1"/>
</dbReference>
<evidence type="ECO:0000313" key="5">
    <source>
        <dbReference type="Proteomes" id="UP000198356"/>
    </source>
</evidence>
<dbReference type="Gene3D" id="3.40.1170.60">
    <property type="match status" value="1"/>
</dbReference>
<evidence type="ECO:0000259" key="3">
    <source>
        <dbReference type="PROSITE" id="PS50173"/>
    </source>
</evidence>
<keyword evidence="5" id="KW-1185">Reference proteome</keyword>
<dbReference type="PROSITE" id="PS50173">
    <property type="entry name" value="UMUC"/>
    <property type="match status" value="1"/>
</dbReference>
<name>A0A239CWQ2_9BACT</name>
<dbReference type="InterPro" id="IPR001126">
    <property type="entry name" value="UmuC"/>
</dbReference>
<dbReference type="EMBL" id="FZOU01000001">
    <property type="protein sequence ID" value="SNS24292.1"/>
    <property type="molecule type" value="Genomic_DNA"/>
</dbReference>
<feature type="domain" description="UmuC" evidence="3">
    <location>
        <begin position="17"/>
        <end position="70"/>
    </location>
</feature>
<accession>A0A239CWQ2</accession>
<dbReference type="InterPro" id="IPR043128">
    <property type="entry name" value="Rev_trsase/Diguanyl_cyclase"/>
</dbReference>
<dbReference type="AlphaFoldDB" id="A0A239CWQ2"/>
<dbReference type="InterPro" id="IPR050356">
    <property type="entry name" value="SulA_CellDiv_inhibitor"/>
</dbReference>
<dbReference type="RefSeq" id="WP_245817737.1">
    <property type="nucleotide sequence ID" value="NZ_FZOU01000001.1"/>
</dbReference>
<dbReference type="Pfam" id="PF00817">
    <property type="entry name" value="IMS"/>
    <property type="match status" value="1"/>
</dbReference>
<dbReference type="SUPFAM" id="SSF56672">
    <property type="entry name" value="DNA/RNA polymerases"/>
    <property type="match status" value="1"/>
</dbReference>
<keyword evidence="2" id="KW-0227">DNA damage</keyword>
<dbReference type="GO" id="GO:0006281">
    <property type="term" value="P:DNA repair"/>
    <property type="evidence" value="ECO:0007669"/>
    <property type="project" value="InterPro"/>
</dbReference>
<protein>
    <submittedName>
        <fullName evidence="4">Protein ImuB</fullName>
    </submittedName>
</protein>